<gene>
    <name evidence="2" type="ORF">ESZ36_11340</name>
</gene>
<feature type="chain" id="PRO_5022793790" description="DUF4410 domain-containing protein" evidence="1">
    <location>
        <begin position="22"/>
        <end position="144"/>
    </location>
</feature>
<evidence type="ECO:0000256" key="1">
    <source>
        <dbReference type="SAM" id="SignalP"/>
    </source>
</evidence>
<dbReference type="Proteomes" id="UP000321822">
    <property type="component" value="Unassembled WGS sequence"/>
</dbReference>
<dbReference type="RefSeq" id="WP_146787791.1">
    <property type="nucleotide sequence ID" value="NZ_VOLT01000005.1"/>
</dbReference>
<dbReference type="OrthoDB" id="6401761at2"/>
<feature type="signal peptide" evidence="1">
    <location>
        <begin position="1"/>
        <end position="21"/>
    </location>
</feature>
<protein>
    <recommendedName>
        <fullName evidence="4">DUF4410 domain-containing protein</fullName>
    </recommendedName>
</protein>
<dbReference type="PROSITE" id="PS51257">
    <property type="entry name" value="PROKAR_LIPOPROTEIN"/>
    <property type="match status" value="1"/>
</dbReference>
<name>A0A5C6QGE0_9GAMM</name>
<keyword evidence="3" id="KW-1185">Reference proteome</keyword>
<reference evidence="2 3" key="1">
    <citation type="submission" date="2019-07" db="EMBL/GenBank/DDBJ databases">
        <title>Genomes of sea-ice associated Colwellia species.</title>
        <authorList>
            <person name="Bowman J.P."/>
        </authorList>
    </citation>
    <scope>NUCLEOTIDE SEQUENCE [LARGE SCALE GENOMIC DNA]</scope>
    <source>
        <strain evidence="2 3">ACAM 459</strain>
    </source>
</reference>
<dbReference type="AlphaFoldDB" id="A0A5C6QGE0"/>
<accession>A0A5C6QGE0</accession>
<keyword evidence="1" id="KW-0732">Signal</keyword>
<evidence type="ECO:0000313" key="3">
    <source>
        <dbReference type="Proteomes" id="UP000321822"/>
    </source>
</evidence>
<organism evidence="2 3">
    <name type="scientific">Colwellia demingiae</name>
    <dbReference type="NCBI Taxonomy" id="89401"/>
    <lineage>
        <taxon>Bacteria</taxon>
        <taxon>Pseudomonadati</taxon>
        <taxon>Pseudomonadota</taxon>
        <taxon>Gammaproteobacteria</taxon>
        <taxon>Alteromonadales</taxon>
        <taxon>Colwelliaceae</taxon>
        <taxon>Colwellia</taxon>
    </lineage>
</organism>
<dbReference type="EMBL" id="VOLT01000005">
    <property type="protein sequence ID" value="TWX67878.1"/>
    <property type="molecule type" value="Genomic_DNA"/>
</dbReference>
<proteinExistence type="predicted"/>
<comment type="caution">
    <text evidence="2">The sequence shown here is derived from an EMBL/GenBank/DDBJ whole genome shotgun (WGS) entry which is preliminary data.</text>
</comment>
<evidence type="ECO:0008006" key="4">
    <source>
        <dbReference type="Google" id="ProtNLM"/>
    </source>
</evidence>
<evidence type="ECO:0000313" key="2">
    <source>
        <dbReference type="EMBL" id="TWX67878.1"/>
    </source>
</evidence>
<sequence length="144" mass="15599">MFTILKKSMILILLLVVSACSNTISSLDPNQTGSDHVYLISKQVATRIMFAAMKIEIDEKNIKVLTSPLVGYEGSVQWGVDKDKITLLAKSMKGMKGGVEVEGYAFFATHSGTAPAAGEPTIERLIDRVAKDAELLGQKAELLK</sequence>